<accession>W2QCV2</accession>
<reference evidence="1 2" key="2">
    <citation type="submission" date="2013-11" db="EMBL/GenBank/DDBJ databases">
        <title>The Genome Sequence of Phytophthora parasitica INRA-310.</title>
        <authorList>
            <consortium name="The Broad Institute Genomics Platform"/>
            <person name="Russ C."/>
            <person name="Tyler B."/>
            <person name="Panabieres F."/>
            <person name="Shan W."/>
            <person name="Tripathy S."/>
            <person name="Grunwald N."/>
            <person name="Machado M."/>
            <person name="Johnson C.S."/>
            <person name="Arredondo F."/>
            <person name="Hong C."/>
            <person name="Coffey M."/>
            <person name="Young S.K."/>
            <person name="Zeng Q."/>
            <person name="Gargeya S."/>
            <person name="Fitzgerald M."/>
            <person name="Abouelleil A."/>
            <person name="Alvarado L."/>
            <person name="Chapman S.B."/>
            <person name="Gainer-Dewar J."/>
            <person name="Goldberg J."/>
            <person name="Griggs A."/>
            <person name="Gujja S."/>
            <person name="Hansen M."/>
            <person name="Howarth C."/>
            <person name="Imamovic A."/>
            <person name="Ireland A."/>
            <person name="Larimer J."/>
            <person name="McCowan C."/>
            <person name="Murphy C."/>
            <person name="Pearson M."/>
            <person name="Poon T.W."/>
            <person name="Priest M."/>
            <person name="Roberts A."/>
            <person name="Saif S."/>
            <person name="Shea T."/>
            <person name="Sykes S."/>
            <person name="Wortman J."/>
            <person name="Nusbaum C."/>
            <person name="Birren B."/>
        </authorList>
    </citation>
    <scope>NUCLEOTIDE SEQUENCE [LARGE SCALE GENOMIC DNA]</scope>
    <source>
        <strain evidence="1 2">INRA-310</strain>
    </source>
</reference>
<name>W2QCV2_PHYN3</name>
<dbReference type="RefSeq" id="XP_008903829.1">
    <property type="nucleotide sequence ID" value="XM_008905581.1"/>
</dbReference>
<proteinExistence type="predicted"/>
<dbReference type="AlphaFoldDB" id="W2QCV2"/>
<evidence type="ECO:0008006" key="3">
    <source>
        <dbReference type="Google" id="ProtNLM"/>
    </source>
</evidence>
<sequence>MRQAIDITKKQEAIKWIGEQGGGVASRAAPHFRKLGLIDEWERSDNVEYIARGTPRPPSVETVCNWVRTAWRETLTSVVLNSIEAAGFHQSPSRWSIWNHDVYVW</sequence>
<evidence type="ECO:0000313" key="2">
    <source>
        <dbReference type="Proteomes" id="UP000018817"/>
    </source>
</evidence>
<dbReference type="Proteomes" id="UP000018817">
    <property type="component" value="Unassembled WGS sequence"/>
</dbReference>
<protein>
    <recommendedName>
        <fullName evidence="3">DDE-1 domain-containing protein</fullName>
    </recommendedName>
</protein>
<gene>
    <name evidence="1" type="ORF">PPTG_09795</name>
</gene>
<evidence type="ECO:0000313" key="1">
    <source>
        <dbReference type="EMBL" id="ETN10701.1"/>
    </source>
</evidence>
<organism evidence="1 2">
    <name type="scientific">Phytophthora nicotianae (strain INRA-310)</name>
    <name type="common">Phytophthora parasitica</name>
    <dbReference type="NCBI Taxonomy" id="761204"/>
    <lineage>
        <taxon>Eukaryota</taxon>
        <taxon>Sar</taxon>
        <taxon>Stramenopiles</taxon>
        <taxon>Oomycota</taxon>
        <taxon>Peronosporomycetes</taxon>
        <taxon>Peronosporales</taxon>
        <taxon>Peronosporaceae</taxon>
        <taxon>Phytophthora</taxon>
    </lineage>
</organism>
<dbReference type="GeneID" id="20179481"/>
<dbReference type="VEuPathDB" id="FungiDB:PPTG_09795"/>
<dbReference type="EMBL" id="KI669581">
    <property type="protein sequence ID" value="ETN10701.1"/>
    <property type="molecule type" value="Genomic_DNA"/>
</dbReference>
<reference evidence="2" key="1">
    <citation type="submission" date="2011-12" db="EMBL/GenBank/DDBJ databases">
        <authorList>
            <consortium name="The Broad Institute Genome Sequencing Platform"/>
            <person name="Russ C."/>
            <person name="Tyler B."/>
            <person name="Panabieres F."/>
            <person name="Shan W."/>
            <person name="Tripathy S."/>
            <person name="Grunwald N."/>
            <person name="Machado M."/>
            <person name="Young S.K."/>
            <person name="Zeng Q."/>
            <person name="Gargeya S."/>
            <person name="Fitzgerald M."/>
            <person name="Haas B."/>
            <person name="Abouelleil A."/>
            <person name="Alvarado L."/>
            <person name="Arachchi H.M."/>
            <person name="Berlin A."/>
            <person name="Chapman S.B."/>
            <person name="Gearin G."/>
            <person name="Goldberg J."/>
            <person name="Griggs A."/>
            <person name="Gujja S."/>
            <person name="Hansen M."/>
            <person name="Heiman D."/>
            <person name="Howarth C."/>
            <person name="Larimer J."/>
            <person name="Lui A."/>
            <person name="MacDonald P.J.P."/>
            <person name="McCowen C."/>
            <person name="Montmayeur A."/>
            <person name="Murphy C."/>
            <person name="Neiman D."/>
            <person name="Pearson M."/>
            <person name="Priest M."/>
            <person name="Roberts A."/>
            <person name="Saif S."/>
            <person name="Shea T."/>
            <person name="Sisk P."/>
            <person name="Stolte C."/>
            <person name="Sykes S."/>
            <person name="Wortman J."/>
            <person name="Nusbaum C."/>
            <person name="Birren B."/>
        </authorList>
    </citation>
    <scope>NUCLEOTIDE SEQUENCE [LARGE SCALE GENOMIC DNA]</scope>
    <source>
        <strain evidence="2">INRA-310</strain>
    </source>
</reference>